<dbReference type="PROSITE" id="PS00913">
    <property type="entry name" value="ADH_IRON_1"/>
    <property type="match status" value="1"/>
</dbReference>
<dbReference type="InterPro" id="IPR001670">
    <property type="entry name" value="ADH_Fe/GldA"/>
</dbReference>
<dbReference type="InterPro" id="IPR056798">
    <property type="entry name" value="ADH_Fe_C"/>
</dbReference>
<dbReference type="RefSeq" id="WP_125126025.1">
    <property type="nucleotide sequence ID" value="NZ_RHJS01000002.1"/>
</dbReference>
<dbReference type="Gene3D" id="3.40.50.1970">
    <property type="match status" value="1"/>
</dbReference>
<reference evidence="4" key="1">
    <citation type="submission" date="2018-10" db="EMBL/GenBank/DDBJ databases">
        <title>Schaedlerella arabinophila gen. nov. sp. nov., isolated from the mouse intestinal tract and comparative analysis with the genome of the closely related altered Schaedler flora strain ASF502.</title>
        <authorList>
            <person name="Miyake S."/>
            <person name="Soh M."/>
            <person name="Seedorf H."/>
        </authorList>
    </citation>
    <scope>NUCLEOTIDE SEQUENCE [LARGE SCALE GENOMIC DNA]</scope>
    <source>
        <strain evidence="4">DSM 106076</strain>
    </source>
</reference>
<dbReference type="EMBL" id="RHJS01000002">
    <property type="protein sequence ID" value="RRK30160.1"/>
    <property type="molecule type" value="Genomic_DNA"/>
</dbReference>
<feature type="domain" description="Fe-containing alcohol dehydrogenase-like C-terminal" evidence="3">
    <location>
        <begin position="171"/>
        <end position="380"/>
    </location>
</feature>
<dbReference type="Gene3D" id="1.20.1090.10">
    <property type="entry name" value="Dehydroquinate synthase-like - alpha domain"/>
    <property type="match status" value="1"/>
</dbReference>
<evidence type="ECO:0000313" key="5">
    <source>
        <dbReference type="Proteomes" id="UP000274920"/>
    </source>
</evidence>
<evidence type="ECO:0000313" key="4">
    <source>
        <dbReference type="EMBL" id="RRK30160.1"/>
    </source>
</evidence>
<dbReference type="Pfam" id="PF00465">
    <property type="entry name" value="Fe-ADH"/>
    <property type="match status" value="1"/>
</dbReference>
<feature type="domain" description="Alcohol dehydrogenase iron-type/glycerol dehydrogenase GldA" evidence="2">
    <location>
        <begin position="8"/>
        <end position="159"/>
    </location>
</feature>
<dbReference type="InterPro" id="IPR018211">
    <property type="entry name" value="ADH_Fe_CS"/>
</dbReference>
<evidence type="ECO:0000256" key="1">
    <source>
        <dbReference type="ARBA" id="ARBA00023002"/>
    </source>
</evidence>
<dbReference type="Proteomes" id="UP000274920">
    <property type="component" value="Unassembled WGS sequence"/>
</dbReference>
<dbReference type="PANTHER" id="PTHR11496:SF83">
    <property type="entry name" value="HYDROXYACID-OXOACID TRANSHYDROGENASE, MITOCHONDRIAL"/>
    <property type="match status" value="1"/>
</dbReference>
<evidence type="ECO:0000259" key="3">
    <source>
        <dbReference type="Pfam" id="PF25137"/>
    </source>
</evidence>
<dbReference type="PANTHER" id="PTHR11496">
    <property type="entry name" value="ALCOHOL DEHYDROGENASE"/>
    <property type="match status" value="1"/>
</dbReference>
<dbReference type="SUPFAM" id="SSF56796">
    <property type="entry name" value="Dehydroquinate synthase-like"/>
    <property type="match status" value="1"/>
</dbReference>
<dbReference type="GO" id="GO:0046872">
    <property type="term" value="F:metal ion binding"/>
    <property type="evidence" value="ECO:0007669"/>
    <property type="project" value="InterPro"/>
</dbReference>
<proteinExistence type="predicted"/>
<comment type="caution">
    <text evidence="4">The sequence shown here is derived from an EMBL/GenBank/DDBJ whole genome shotgun (WGS) entry which is preliminary data.</text>
</comment>
<name>A0A3R8JK79_9FIRM</name>
<protein>
    <submittedName>
        <fullName evidence="4">Iron-containing alcohol dehydrogenase</fullName>
    </submittedName>
</protein>
<gene>
    <name evidence="4" type="ORF">EBB54_01280</name>
</gene>
<dbReference type="GO" id="GO:0004022">
    <property type="term" value="F:alcohol dehydrogenase (NAD+) activity"/>
    <property type="evidence" value="ECO:0007669"/>
    <property type="project" value="UniProtKB-ARBA"/>
</dbReference>
<keyword evidence="5" id="KW-1185">Reference proteome</keyword>
<sequence>MKSFDIKTKIYFGDQALDRLSEIPYQRVLVITDPFMAQSSMINLVTDPLKKGRKEFEIFQDVVPDPPIEKISEGVKKMLEYRPDVIVAVGGGSAIDSSKSIREFALRVDRYGEVGLIAIPTTSGTGSEVTSFAVVSDPKEQRKYPLVSRDMTPDEAILDAELVKSVPPAVTADTGMDVFTHALEACVSTNRNDFSTALAEKSIEICGVFLLRAYLDGSDTHARQKMHSASCLAGLAFNSASLGLNHGMAHQLGATFHIPHGRANAMLLPHIIEFNSDINKHSKSQTDYLPAVKRYSTVAQILGLSSYNKIMTVRSLVNWVQFMMKEMDIPLSISQMEKISKEEYFAAIDRMADAALADGCTATNPRVPSKADIMKIYEALW</sequence>
<organism evidence="4 5">
    <name type="scientific">Schaedlerella arabinosiphila</name>
    <dbReference type="NCBI Taxonomy" id="2044587"/>
    <lineage>
        <taxon>Bacteria</taxon>
        <taxon>Bacillati</taxon>
        <taxon>Bacillota</taxon>
        <taxon>Clostridia</taxon>
        <taxon>Lachnospirales</taxon>
        <taxon>Lachnospiraceae</taxon>
        <taxon>Schaedlerella</taxon>
    </lineage>
</organism>
<keyword evidence="1" id="KW-0560">Oxidoreductase</keyword>
<dbReference type="AlphaFoldDB" id="A0A3R8JK79"/>
<dbReference type="InterPro" id="IPR039697">
    <property type="entry name" value="Alcohol_dehydrogenase_Fe"/>
</dbReference>
<dbReference type="FunFam" id="3.40.50.1970:FF:000003">
    <property type="entry name" value="Alcohol dehydrogenase, iron-containing"/>
    <property type="match status" value="1"/>
</dbReference>
<evidence type="ECO:0000259" key="2">
    <source>
        <dbReference type="Pfam" id="PF00465"/>
    </source>
</evidence>
<accession>A0A3R8JK79</accession>
<dbReference type="FunFam" id="1.20.1090.10:FF:000001">
    <property type="entry name" value="Aldehyde-alcohol dehydrogenase"/>
    <property type="match status" value="1"/>
</dbReference>
<dbReference type="Pfam" id="PF25137">
    <property type="entry name" value="ADH_Fe_C"/>
    <property type="match status" value="1"/>
</dbReference>
<dbReference type="CDD" id="cd08180">
    <property type="entry name" value="PDD"/>
    <property type="match status" value="1"/>
</dbReference>